<evidence type="ECO:0000256" key="3">
    <source>
        <dbReference type="ARBA" id="ARBA00022723"/>
    </source>
</evidence>
<evidence type="ECO:0000313" key="10">
    <source>
        <dbReference type="Proteomes" id="UP000255165"/>
    </source>
</evidence>
<dbReference type="SUPFAM" id="SSF53474">
    <property type="entry name" value="alpha/beta-Hydrolases"/>
    <property type="match status" value="1"/>
</dbReference>
<keyword evidence="2" id="KW-0719">Serine esterase</keyword>
<name>A0A370NHW7_9BURK</name>
<comment type="caution">
    <text evidence="9">The sequence shown here is derived from an EMBL/GenBank/DDBJ whole genome shotgun (WGS) entry which is preliminary data.</text>
</comment>
<dbReference type="AlphaFoldDB" id="A0A370NHW7"/>
<dbReference type="Gene3D" id="3.40.50.1820">
    <property type="entry name" value="alpha/beta hydrolase"/>
    <property type="match status" value="1"/>
</dbReference>
<comment type="similarity">
    <text evidence="1">Belongs to the tannase family.</text>
</comment>
<keyword evidence="5 9" id="KW-0378">Hydrolase</keyword>
<evidence type="ECO:0000256" key="4">
    <source>
        <dbReference type="ARBA" id="ARBA00022729"/>
    </source>
</evidence>
<organism evidence="9 10">
    <name type="scientific">Cupriavidus lacunae</name>
    <dbReference type="NCBI Taxonomy" id="2666307"/>
    <lineage>
        <taxon>Bacteria</taxon>
        <taxon>Pseudomonadati</taxon>
        <taxon>Pseudomonadota</taxon>
        <taxon>Betaproteobacteria</taxon>
        <taxon>Burkholderiales</taxon>
        <taxon>Burkholderiaceae</taxon>
        <taxon>Cupriavidus</taxon>
    </lineage>
</organism>
<gene>
    <name evidence="9" type="ORF">DN412_38305</name>
</gene>
<reference evidence="10" key="1">
    <citation type="submission" date="2018-06" db="EMBL/GenBank/DDBJ databases">
        <authorList>
            <person name="Feng T."/>
            <person name="Jeon C.O."/>
        </authorList>
    </citation>
    <scope>NUCLEOTIDE SEQUENCE [LARGE SCALE GENOMIC DNA]</scope>
    <source>
        <strain evidence="10">S23</strain>
    </source>
</reference>
<feature type="compositionally biased region" description="Low complexity" evidence="8">
    <location>
        <begin position="35"/>
        <end position="52"/>
    </location>
</feature>
<keyword evidence="4" id="KW-0732">Signal</keyword>
<dbReference type="PANTHER" id="PTHR33938:SF15">
    <property type="entry name" value="FERULOYL ESTERASE B-RELATED"/>
    <property type="match status" value="1"/>
</dbReference>
<evidence type="ECO:0000313" key="9">
    <source>
        <dbReference type="EMBL" id="RDK05188.1"/>
    </source>
</evidence>
<keyword evidence="3" id="KW-0479">Metal-binding</keyword>
<dbReference type="Proteomes" id="UP000255165">
    <property type="component" value="Unassembled WGS sequence"/>
</dbReference>
<keyword evidence="6" id="KW-0106">Calcium</keyword>
<keyword evidence="7" id="KW-1015">Disulfide bond</keyword>
<evidence type="ECO:0000256" key="6">
    <source>
        <dbReference type="ARBA" id="ARBA00022837"/>
    </source>
</evidence>
<dbReference type="InterPro" id="IPR011118">
    <property type="entry name" value="Tannase/feruloyl_esterase"/>
</dbReference>
<dbReference type="PROSITE" id="PS51257">
    <property type="entry name" value="PROKAR_LIPOPROTEIN"/>
    <property type="match status" value="1"/>
</dbReference>
<feature type="region of interest" description="Disordered" evidence="8">
    <location>
        <begin position="29"/>
        <end position="52"/>
    </location>
</feature>
<evidence type="ECO:0000256" key="5">
    <source>
        <dbReference type="ARBA" id="ARBA00022801"/>
    </source>
</evidence>
<dbReference type="EMBL" id="QKWJ01000109">
    <property type="protein sequence ID" value="RDK05188.1"/>
    <property type="molecule type" value="Genomic_DNA"/>
</dbReference>
<dbReference type="InterPro" id="IPR029058">
    <property type="entry name" value="AB_hydrolase_fold"/>
</dbReference>
<proteinExistence type="inferred from homology"/>
<keyword evidence="10" id="KW-1185">Reference proteome</keyword>
<dbReference type="Pfam" id="PF07519">
    <property type="entry name" value="Tannase"/>
    <property type="match status" value="1"/>
</dbReference>
<evidence type="ECO:0000256" key="8">
    <source>
        <dbReference type="SAM" id="MobiDB-lite"/>
    </source>
</evidence>
<dbReference type="PANTHER" id="PTHR33938">
    <property type="entry name" value="FERULOYL ESTERASE B-RELATED"/>
    <property type="match status" value="1"/>
</dbReference>
<evidence type="ECO:0000256" key="2">
    <source>
        <dbReference type="ARBA" id="ARBA00022487"/>
    </source>
</evidence>
<dbReference type="RefSeq" id="WP_115216313.1">
    <property type="nucleotide sequence ID" value="NZ_QKWJ01000109.1"/>
</dbReference>
<sequence length="573" mass="59849">MKYHALIHTIRKGIILAIGSTAMLAACGGDGEPDSSAATTTSPSSPSTPSKTAAEMCAGLENLEIPASAIGLPTTGGTVSSATLVASTETGNISGEYCKVLGKVHPVDFQAPDIRFEVDLPSNWNEKSVHFGGGGLDGTIPTTTGYATSSLSFLGELKTVKTPLARGFVTLGSDSGHQGNASEGTFLKNDEALANYAGEHVKKTHDVAAYLARTRYGKSFAHSYYVGGSGGGRQGLVAAQRYPADYDGVISTFPASELLGLSFAMGRVSKASLAPGGFITSAKAKVLTAAVMTQCDALDGATDGIISNPAACSFDPSTLRCAGGADTGDTCLSDAQLNTVNTMATPLATKFDFANGIRTIAGYNILSGTDFWNSYYFPPLGLSPAAAVSDPASGQSSFFYAFPNAFVNFAIARTQLIDIMSFDFSDPSALTARTQAVSNMMDATSTDLTAFKQRGGKLILQHGQSDQFIPAQMSIDYYNRLVTRYGQATVGEFVKFYLVPGGAHGFGGQFEGAYDALTVLDNWVTSGNPPNKLVITDLNGATAGRTRPLCEYPAWPKYISGDVNSAASFTCTQ</sequence>
<accession>A0A370NHW7</accession>
<protein>
    <submittedName>
        <fullName evidence="9">Tannase/feruloyl esterase family alpha/beta hydrolase</fullName>
    </submittedName>
</protein>
<dbReference type="GO" id="GO:0046872">
    <property type="term" value="F:metal ion binding"/>
    <property type="evidence" value="ECO:0007669"/>
    <property type="project" value="UniProtKB-KW"/>
</dbReference>
<evidence type="ECO:0000256" key="1">
    <source>
        <dbReference type="ARBA" id="ARBA00006249"/>
    </source>
</evidence>
<dbReference type="GO" id="GO:0052689">
    <property type="term" value="F:carboxylic ester hydrolase activity"/>
    <property type="evidence" value="ECO:0007669"/>
    <property type="project" value="UniProtKB-KW"/>
</dbReference>
<evidence type="ECO:0000256" key="7">
    <source>
        <dbReference type="ARBA" id="ARBA00023157"/>
    </source>
</evidence>